<dbReference type="Proteomes" id="UP001066276">
    <property type="component" value="Chromosome 5"/>
</dbReference>
<organism evidence="2 3">
    <name type="scientific">Pleurodeles waltl</name>
    <name type="common">Iberian ribbed newt</name>
    <dbReference type="NCBI Taxonomy" id="8319"/>
    <lineage>
        <taxon>Eukaryota</taxon>
        <taxon>Metazoa</taxon>
        <taxon>Chordata</taxon>
        <taxon>Craniata</taxon>
        <taxon>Vertebrata</taxon>
        <taxon>Euteleostomi</taxon>
        <taxon>Amphibia</taxon>
        <taxon>Batrachia</taxon>
        <taxon>Caudata</taxon>
        <taxon>Salamandroidea</taxon>
        <taxon>Salamandridae</taxon>
        <taxon>Pleurodelinae</taxon>
        <taxon>Pleurodeles</taxon>
    </lineage>
</organism>
<dbReference type="AlphaFoldDB" id="A0AAV7RMV9"/>
<accession>A0AAV7RMV9</accession>
<gene>
    <name evidence="2" type="ORF">NDU88_006915</name>
</gene>
<evidence type="ECO:0000256" key="1">
    <source>
        <dbReference type="SAM" id="MobiDB-lite"/>
    </source>
</evidence>
<reference evidence="2" key="1">
    <citation type="journal article" date="2022" name="bioRxiv">
        <title>Sequencing and chromosome-scale assembly of the giantPleurodeles waltlgenome.</title>
        <authorList>
            <person name="Brown T."/>
            <person name="Elewa A."/>
            <person name="Iarovenko S."/>
            <person name="Subramanian E."/>
            <person name="Araus A.J."/>
            <person name="Petzold A."/>
            <person name="Susuki M."/>
            <person name="Suzuki K.-i.T."/>
            <person name="Hayashi T."/>
            <person name="Toyoda A."/>
            <person name="Oliveira C."/>
            <person name="Osipova E."/>
            <person name="Leigh N.D."/>
            <person name="Simon A."/>
            <person name="Yun M.H."/>
        </authorList>
    </citation>
    <scope>NUCLEOTIDE SEQUENCE</scope>
    <source>
        <strain evidence="2">20211129_DDA</strain>
        <tissue evidence="2">Liver</tissue>
    </source>
</reference>
<keyword evidence="3" id="KW-1185">Reference proteome</keyword>
<dbReference type="EMBL" id="JANPWB010000009">
    <property type="protein sequence ID" value="KAJ1154161.1"/>
    <property type="molecule type" value="Genomic_DNA"/>
</dbReference>
<feature type="region of interest" description="Disordered" evidence="1">
    <location>
        <begin position="88"/>
        <end position="183"/>
    </location>
</feature>
<evidence type="ECO:0000313" key="3">
    <source>
        <dbReference type="Proteomes" id="UP001066276"/>
    </source>
</evidence>
<protein>
    <submittedName>
        <fullName evidence="2">Uncharacterized protein</fullName>
    </submittedName>
</protein>
<comment type="caution">
    <text evidence="2">The sequence shown here is derived from an EMBL/GenBank/DDBJ whole genome shotgun (WGS) entry which is preliminary data.</text>
</comment>
<name>A0AAV7RMV9_PLEWA</name>
<proteinExistence type="predicted"/>
<sequence>MYPVRSSLCGGEPASFLDPARQDRCTSSFLELGARGPRPVPVSPAFAVVFIMIRLRCGGFLCGAAYLWLQLFSVVFALRWWGLDTFPGPAQQARRTSNPTEPGARGPRSVPDSGTSAIPPGSPRSGGGQPGSQLPCTARARPCDTSAPPAHPARAWVGRSAARAAHLPGGGPRRRGPHSWASL</sequence>
<evidence type="ECO:0000313" key="2">
    <source>
        <dbReference type="EMBL" id="KAJ1154161.1"/>
    </source>
</evidence>